<feature type="domain" description="Pyrimidine nucleoside phosphorylase C-terminal" evidence="12">
    <location>
        <begin position="343"/>
        <end position="416"/>
    </location>
</feature>
<dbReference type="GO" id="GO:0005829">
    <property type="term" value="C:cytosol"/>
    <property type="evidence" value="ECO:0007669"/>
    <property type="project" value="TreeGrafter"/>
</dbReference>
<evidence type="ECO:0000256" key="11">
    <source>
        <dbReference type="ARBA" id="ARBA00048525"/>
    </source>
</evidence>
<evidence type="ECO:0000256" key="5">
    <source>
        <dbReference type="ARBA" id="ARBA00011738"/>
    </source>
</evidence>
<dbReference type="NCBIfam" id="NF004490">
    <property type="entry name" value="PRK05820.1"/>
    <property type="match status" value="1"/>
</dbReference>
<dbReference type="PIRSF" id="PIRSF000478">
    <property type="entry name" value="TP_PyNP"/>
    <property type="match status" value="1"/>
</dbReference>
<dbReference type="AlphaFoldDB" id="A0A0V8ATK8"/>
<dbReference type="EC" id="2.4.2.2" evidence="6"/>
<evidence type="ECO:0000256" key="6">
    <source>
        <dbReference type="ARBA" id="ARBA00011889"/>
    </source>
</evidence>
<evidence type="ECO:0000256" key="2">
    <source>
        <dbReference type="ARBA" id="ARBA00001958"/>
    </source>
</evidence>
<protein>
    <recommendedName>
        <fullName evidence="7">Pyrimidine-nucleoside phosphorylase</fullName>
        <ecNumber evidence="6">2.4.2.2</ecNumber>
    </recommendedName>
</protein>
<dbReference type="GO" id="GO:0009032">
    <property type="term" value="F:thymidine phosphorylase activity"/>
    <property type="evidence" value="ECO:0007669"/>
    <property type="project" value="TreeGrafter"/>
</dbReference>
<evidence type="ECO:0000256" key="3">
    <source>
        <dbReference type="ARBA" id="ARBA00003877"/>
    </source>
</evidence>
<dbReference type="Pfam" id="PF07831">
    <property type="entry name" value="PYNP_C"/>
    <property type="match status" value="1"/>
</dbReference>
<evidence type="ECO:0000313" key="14">
    <source>
        <dbReference type="Proteomes" id="UP000053612"/>
    </source>
</evidence>
<dbReference type="Pfam" id="PF02885">
    <property type="entry name" value="Glycos_trans_3N"/>
    <property type="match status" value="1"/>
</dbReference>
<evidence type="ECO:0000256" key="8">
    <source>
        <dbReference type="ARBA" id="ARBA00022676"/>
    </source>
</evidence>
<comment type="cofactor">
    <cofactor evidence="2">
        <name>K(+)</name>
        <dbReference type="ChEBI" id="CHEBI:29103"/>
    </cofactor>
</comment>
<dbReference type="Gene3D" id="3.90.1170.30">
    <property type="entry name" value="Pyrimidine nucleoside phosphorylase-like, C-terminal domain"/>
    <property type="match status" value="1"/>
</dbReference>
<dbReference type="NCBIfam" id="TIGR02644">
    <property type="entry name" value="Y_phosphoryl"/>
    <property type="match status" value="1"/>
</dbReference>
<dbReference type="InterPro" id="IPR036566">
    <property type="entry name" value="PYNP-like_C_sf"/>
</dbReference>
<dbReference type="SUPFAM" id="SSF54680">
    <property type="entry name" value="Pyrimidine nucleoside phosphorylase C-terminal domain"/>
    <property type="match status" value="1"/>
</dbReference>
<dbReference type="InterPro" id="IPR017459">
    <property type="entry name" value="Glycosyl_Trfase_fam3_N_dom"/>
</dbReference>
<evidence type="ECO:0000313" key="13">
    <source>
        <dbReference type="EMBL" id="KSU19357.1"/>
    </source>
</evidence>
<dbReference type="SMART" id="SM00941">
    <property type="entry name" value="PYNP_C"/>
    <property type="match status" value="1"/>
</dbReference>
<dbReference type="InterPro" id="IPR013102">
    <property type="entry name" value="PYNP_C"/>
</dbReference>
<dbReference type="GO" id="GO:0004645">
    <property type="term" value="F:1,4-alpha-oligoglucan phosphorylase activity"/>
    <property type="evidence" value="ECO:0007669"/>
    <property type="project" value="InterPro"/>
</dbReference>
<dbReference type="NCBIfam" id="NF004747">
    <property type="entry name" value="PRK06078.1"/>
    <property type="match status" value="1"/>
</dbReference>
<dbReference type="PROSITE" id="PS00647">
    <property type="entry name" value="THYMID_PHOSPHORYLASE"/>
    <property type="match status" value="1"/>
</dbReference>
<dbReference type="SUPFAM" id="SSF52418">
    <property type="entry name" value="Nucleoside phosphorylase/phosphoribosyltransferase catalytic domain"/>
    <property type="match status" value="1"/>
</dbReference>
<dbReference type="InterPro" id="IPR000053">
    <property type="entry name" value="Thymidine/pyrmidine_PPase"/>
</dbReference>
<dbReference type="InterPro" id="IPR017872">
    <property type="entry name" value="Pyrmidine_PPase_CS"/>
</dbReference>
<dbReference type="InterPro" id="IPR000312">
    <property type="entry name" value="Glycosyl_Trfase_fam3"/>
</dbReference>
<dbReference type="EMBL" id="LKLS01000092">
    <property type="protein sequence ID" value="KSU19357.1"/>
    <property type="molecule type" value="Genomic_DNA"/>
</dbReference>
<dbReference type="RefSeq" id="WP_058202978.1">
    <property type="nucleotide sequence ID" value="NZ_CAKMAO010000001.1"/>
</dbReference>
<evidence type="ECO:0000256" key="10">
    <source>
        <dbReference type="ARBA" id="ARBA00048453"/>
    </source>
</evidence>
<proteinExistence type="inferred from homology"/>
<dbReference type="GO" id="GO:0006213">
    <property type="term" value="P:pyrimidine nucleoside metabolic process"/>
    <property type="evidence" value="ECO:0007669"/>
    <property type="project" value="InterPro"/>
</dbReference>
<accession>A0A0V8ATK8</accession>
<keyword evidence="8" id="KW-0328">Glycosyltransferase</keyword>
<dbReference type="FunFam" id="3.40.1030.10:FF:000003">
    <property type="entry name" value="Pyrimidine-nucleoside phosphorylase"/>
    <property type="match status" value="1"/>
</dbReference>
<dbReference type="Gene3D" id="3.40.1030.10">
    <property type="entry name" value="Nucleoside phosphorylase/phosphoribosyltransferase catalytic domain"/>
    <property type="match status" value="1"/>
</dbReference>
<comment type="similarity">
    <text evidence="4">Belongs to the thymidine/pyrimidine-nucleoside phosphorylase family.</text>
</comment>
<dbReference type="PANTHER" id="PTHR10515">
    <property type="entry name" value="THYMIDINE PHOSPHORYLASE"/>
    <property type="match status" value="1"/>
</dbReference>
<evidence type="ECO:0000256" key="7">
    <source>
        <dbReference type="ARBA" id="ARBA00014680"/>
    </source>
</evidence>
<comment type="caution">
    <text evidence="13">The sequence shown here is derived from an EMBL/GenBank/DDBJ whole genome shotgun (WGS) entry which is preliminary data.</text>
</comment>
<evidence type="ECO:0000256" key="1">
    <source>
        <dbReference type="ARBA" id="ARBA00001066"/>
    </source>
</evidence>
<dbReference type="SUPFAM" id="SSF47648">
    <property type="entry name" value="Nucleoside phosphorylase/phosphoribosyltransferase N-terminal domain"/>
    <property type="match status" value="1"/>
</dbReference>
<gene>
    <name evidence="13" type="ORF">LMG9449_0841</name>
</gene>
<evidence type="ECO:0000256" key="9">
    <source>
        <dbReference type="ARBA" id="ARBA00022679"/>
    </source>
</evidence>
<evidence type="ECO:0000256" key="4">
    <source>
        <dbReference type="ARBA" id="ARBA00006915"/>
    </source>
</evidence>
<comment type="catalytic activity">
    <reaction evidence="11">
        <text>thymidine + phosphate = 2-deoxy-alpha-D-ribose 1-phosphate + thymine</text>
        <dbReference type="Rhea" id="RHEA:16037"/>
        <dbReference type="ChEBI" id="CHEBI:17748"/>
        <dbReference type="ChEBI" id="CHEBI:17821"/>
        <dbReference type="ChEBI" id="CHEBI:43474"/>
        <dbReference type="ChEBI" id="CHEBI:57259"/>
        <dbReference type="EC" id="2.4.2.2"/>
    </reaction>
</comment>
<evidence type="ECO:0000259" key="12">
    <source>
        <dbReference type="SMART" id="SM00941"/>
    </source>
</evidence>
<dbReference type="PATRIC" id="fig|1360.109.peg.1538"/>
<dbReference type="Pfam" id="PF00591">
    <property type="entry name" value="Glycos_transf_3"/>
    <property type="match status" value="1"/>
</dbReference>
<organism evidence="13 14">
    <name type="scientific">Lactococcus lactis subsp. lactis</name>
    <name type="common">Streptococcus lactis</name>
    <dbReference type="NCBI Taxonomy" id="1360"/>
    <lineage>
        <taxon>Bacteria</taxon>
        <taxon>Bacillati</taxon>
        <taxon>Bacillota</taxon>
        <taxon>Bacilli</taxon>
        <taxon>Lactobacillales</taxon>
        <taxon>Streptococcaceae</taxon>
        <taxon>Lactococcus</taxon>
    </lineage>
</organism>
<comment type="function">
    <text evidence="3">Catalyzes phosphorolysis of the pyrimidine nucleosides uridine, thymidine and 2'-deoxyuridine with the formation of the corresponding pyrimidine base and ribose-1-phosphate.</text>
</comment>
<comment type="catalytic activity">
    <reaction evidence="1">
        <text>2'-deoxyuridine + phosphate = 2-deoxy-alpha-D-ribose 1-phosphate + uracil</text>
        <dbReference type="Rhea" id="RHEA:22824"/>
        <dbReference type="ChEBI" id="CHEBI:16450"/>
        <dbReference type="ChEBI" id="CHEBI:17568"/>
        <dbReference type="ChEBI" id="CHEBI:43474"/>
        <dbReference type="ChEBI" id="CHEBI:57259"/>
        <dbReference type="EC" id="2.4.2.2"/>
    </reaction>
</comment>
<keyword evidence="9" id="KW-0808">Transferase</keyword>
<comment type="subunit">
    <text evidence="5">Homodimer.</text>
</comment>
<dbReference type="InterPro" id="IPR036320">
    <property type="entry name" value="Glycosyl_Trfase_fam3_N_dom_sf"/>
</dbReference>
<dbReference type="GO" id="GO:0006206">
    <property type="term" value="P:pyrimidine nucleobase metabolic process"/>
    <property type="evidence" value="ECO:0007669"/>
    <property type="project" value="InterPro"/>
</dbReference>
<reference evidence="14" key="1">
    <citation type="submission" date="2015-10" db="EMBL/GenBank/DDBJ databases">
        <title>Draft Genome Sequences of 11 Lactococcus lactis subspecies cremoris strains.</title>
        <authorList>
            <person name="Wels M."/>
            <person name="Backus L."/>
            <person name="Boekhorst J."/>
            <person name="Dijkstra A."/>
            <person name="Beerthuizen M."/>
            <person name="Kelly W."/>
            <person name="Siezen R."/>
            <person name="Bachmann H."/>
            <person name="Van Hijum S."/>
        </authorList>
    </citation>
    <scope>NUCLEOTIDE SEQUENCE [LARGE SCALE GENOMIC DNA]</scope>
    <source>
        <strain evidence="14">LMG9449</strain>
    </source>
</reference>
<dbReference type="PANTHER" id="PTHR10515:SF0">
    <property type="entry name" value="THYMIDINE PHOSPHORYLASE"/>
    <property type="match status" value="1"/>
</dbReference>
<dbReference type="InterPro" id="IPR035902">
    <property type="entry name" value="Nuc_phospho_transferase"/>
</dbReference>
<dbReference type="Gene3D" id="1.20.970.10">
    <property type="entry name" value="Transferase, Pyrimidine Nucleoside Phosphorylase, Chain C"/>
    <property type="match status" value="1"/>
</dbReference>
<dbReference type="Proteomes" id="UP000053612">
    <property type="component" value="Unassembled WGS sequence"/>
</dbReference>
<sequence>MTYRMVDLIQKKRDSGEFSQAEIDWMIENYVKGIVPDYQMSALAMAIYFKGMTTVETAYLTMAMVHSGKEFDLTDIAGIKVDKHSTGGVGDKVTLILAPLVASFGIPVAKMSGRGLGHTGGTLDKLESIPGFKFEKTEKEFIDQVKETGIAIIGQSDELVKADKLLYALRDVTATVDIIPLIASSVMSKKIAAGSDAILLDVTVGDGAFMKSVEDARLLAQTMVDLGKSVGRETVAVITNMSQPLGFAIGNRNEMTEAVHTLQGKAPKEFQEFIAELAQIMLQLAGLEKSIPEILEHFTNGLAYGKFVEMVKAQGGDPTAFDYLTAPLQVKYQVEIKADKSGFISEEKALGIGLLAMKLGAGRATKTDDIDFEAGVTLTKKVGDKVSAGEVIAQLYSNREITDELVAEFNDSLVISDQQVHQKEILEIIR</sequence>
<comment type="catalytic activity">
    <reaction evidence="10">
        <text>uridine + phosphate = alpha-D-ribose 1-phosphate + uracil</text>
        <dbReference type="Rhea" id="RHEA:24388"/>
        <dbReference type="ChEBI" id="CHEBI:16704"/>
        <dbReference type="ChEBI" id="CHEBI:17568"/>
        <dbReference type="ChEBI" id="CHEBI:43474"/>
        <dbReference type="ChEBI" id="CHEBI:57720"/>
        <dbReference type="EC" id="2.4.2.2"/>
    </reaction>
</comment>
<dbReference type="InterPro" id="IPR018090">
    <property type="entry name" value="Pyrmidine_PPas_bac/euk"/>
</dbReference>
<name>A0A0V8ATK8_LACLL</name>